<evidence type="ECO:0000313" key="2">
    <source>
        <dbReference type="WBParaSite" id="RSKR_0000066450.1"/>
    </source>
</evidence>
<evidence type="ECO:0000313" key="1">
    <source>
        <dbReference type="Proteomes" id="UP000095286"/>
    </source>
</evidence>
<proteinExistence type="predicted"/>
<dbReference type="WBParaSite" id="RSKR_0000066450.1">
    <property type="protein sequence ID" value="RSKR_0000066450.1"/>
    <property type="gene ID" value="RSKR_0000066450"/>
</dbReference>
<accession>A0AC35THS1</accession>
<dbReference type="Proteomes" id="UP000095286">
    <property type="component" value="Unplaced"/>
</dbReference>
<name>A0AC35THS1_9BILA</name>
<reference evidence="2" key="1">
    <citation type="submission" date="2016-11" db="UniProtKB">
        <authorList>
            <consortium name="WormBaseParasite"/>
        </authorList>
    </citation>
    <scope>IDENTIFICATION</scope>
    <source>
        <strain evidence="2">KR3021</strain>
    </source>
</reference>
<organism evidence="1 2">
    <name type="scientific">Rhabditophanes sp. KR3021</name>
    <dbReference type="NCBI Taxonomy" id="114890"/>
    <lineage>
        <taxon>Eukaryota</taxon>
        <taxon>Metazoa</taxon>
        <taxon>Ecdysozoa</taxon>
        <taxon>Nematoda</taxon>
        <taxon>Chromadorea</taxon>
        <taxon>Rhabditida</taxon>
        <taxon>Tylenchina</taxon>
        <taxon>Panagrolaimomorpha</taxon>
        <taxon>Strongyloidoidea</taxon>
        <taxon>Alloionematidae</taxon>
        <taxon>Rhabditophanes</taxon>
    </lineage>
</organism>
<sequence>MRNIVDVCFLCYYIFNCLTTVGLCARWNIFIIPLFKIGFNHFENVERIIDTSIEDCRWKNYTLNIKFITKDLVFHDVVDPIQPIEIDDDLRVLSLYTEEEKNHAYTHALLIAEQMMSKATEEVGNFILLFTDSVRFTEDKVLLRFVDKALHSKFIQLRVVQLLYNDQKGSQKDIAKMVTKVTDNIGRISLYETHDLLESIKPCPALTNQQKLFQYGEVMKIRRYLYALERNYLLFISRYN</sequence>
<protein>
    <submittedName>
        <fullName evidence="2">VWFA domain-containing protein</fullName>
    </submittedName>
</protein>